<evidence type="ECO:0000313" key="6">
    <source>
        <dbReference type="EMBL" id="MDW2797484.1"/>
    </source>
</evidence>
<dbReference type="EC" id="2.1.1.334" evidence="6"/>
<evidence type="ECO:0000313" key="7">
    <source>
        <dbReference type="Proteomes" id="UP001276854"/>
    </source>
</evidence>
<keyword evidence="7" id="KW-1185">Reference proteome</keyword>
<feature type="transmembrane region" description="Helical" evidence="5">
    <location>
        <begin position="80"/>
        <end position="104"/>
    </location>
</feature>
<evidence type="ECO:0000256" key="1">
    <source>
        <dbReference type="ARBA" id="ARBA00004127"/>
    </source>
</evidence>
<comment type="subcellular location">
    <subcellularLocation>
        <location evidence="1">Endomembrane system</location>
        <topology evidence="1">Multi-pass membrane protein</topology>
    </subcellularLocation>
</comment>
<dbReference type="PANTHER" id="PTHR12714">
    <property type="entry name" value="PROTEIN-S ISOPRENYLCYSTEINE O-METHYLTRANSFERASE"/>
    <property type="match status" value="1"/>
</dbReference>
<keyword evidence="4 5" id="KW-0472">Membrane</keyword>
<keyword evidence="3 5" id="KW-1133">Transmembrane helix</keyword>
<dbReference type="GO" id="GO:0032259">
    <property type="term" value="P:methylation"/>
    <property type="evidence" value="ECO:0007669"/>
    <property type="project" value="UniProtKB-KW"/>
</dbReference>
<name>A0ABU4GIQ1_9CLOT</name>
<evidence type="ECO:0000256" key="4">
    <source>
        <dbReference type="ARBA" id="ARBA00023136"/>
    </source>
</evidence>
<dbReference type="RefSeq" id="WP_318063739.1">
    <property type="nucleotide sequence ID" value="NZ_JAWONS010000121.1"/>
</dbReference>
<dbReference type="EC" id="2.1.1.100" evidence="6"/>
<comment type="caution">
    <text evidence="6">The sequence shown here is derived from an EMBL/GenBank/DDBJ whole genome shotgun (WGS) entry which is preliminary data.</text>
</comment>
<gene>
    <name evidence="6" type="ORF">RZO55_07840</name>
</gene>
<reference evidence="6 7" key="1">
    <citation type="submission" date="2023-10" db="EMBL/GenBank/DDBJ databases">
        <title>A novel Glycoside Hydrolase 43-Like Enzyme from Clostrdium boliviensis is an Endo-xylanase, and a Candidate for Xylooligosaccharides Production from Different Xylan Substrates.</title>
        <authorList>
            <person name="Alvarez M.T."/>
            <person name="Rocabado-Villegas L.R."/>
            <person name="Salas-Veizaga D.M."/>
            <person name="Linares-Pasten J.A."/>
            <person name="Gudmundsdottir E.E."/>
            <person name="Hreggvidsson G.O."/>
            <person name="Adlercreutz P."/>
            <person name="Nordberg Karlsson E."/>
        </authorList>
    </citation>
    <scope>NUCLEOTIDE SEQUENCE [LARGE SCALE GENOMIC DNA]</scope>
    <source>
        <strain evidence="6 7">E-1</strain>
    </source>
</reference>
<dbReference type="Proteomes" id="UP001276854">
    <property type="component" value="Unassembled WGS sequence"/>
</dbReference>
<dbReference type="GO" id="GO:0004671">
    <property type="term" value="F:protein C-terminal S-isoprenylcysteine carboxyl O-methyltransferase activity"/>
    <property type="evidence" value="ECO:0007669"/>
    <property type="project" value="UniProtKB-EC"/>
</dbReference>
<keyword evidence="6" id="KW-0489">Methyltransferase</keyword>
<dbReference type="Pfam" id="PF04191">
    <property type="entry name" value="PEMT"/>
    <property type="match status" value="1"/>
</dbReference>
<evidence type="ECO:0000256" key="2">
    <source>
        <dbReference type="ARBA" id="ARBA00022692"/>
    </source>
</evidence>
<evidence type="ECO:0000256" key="3">
    <source>
        <dbReference type="ARBA" id="ARBA00022989"/>
    </source>
</evidence>
<organism evidence="6 7">
    <name type="scientific">Clostridium boliviensis</name>
    <dbReference type="NCBI Taxonomy" id="318465"/>
    <lineage>
        <taxon>Bacteria</taxon>
        <taxon>Bacillati</taxon>
        <taxon>Bacillota</taxon>
        <taxon>Clostridia</taxon>
        <taxon>Eubacteriales</taxon>
        <taxon>Clostridiaceae</taxon>
        <taxon>Clostridium</taxon>
    </lineage>
</organism>
<keyword evidence="2 5" id="KW-0812">Transmembrane</keyword>
<dbReference type="InterPro" id="IPR007318">
    <property type="entry name" value="Phopholipid_MeTrfase"/>
</dbReference>
<dbReference type="Gene3D" id="1.20.120.1630">
    <property type="match status" value="1"/>
</dbReference>
<proteinExistence type="predicted"/>
<feature type="transmembrane region" description="Helical" evidence="5">
    <location>
        <begin position="6"/>
        <end position="25"/>
    </location>
</feature>
<sequence>MESLYWLGFLVLVLFYGSYLCKQLLLKRQGISTNRLGLGNKPARTLRIETALKFATFTMAGMQIISLLVVKEAYLLLAQHIIRCAGIGISALGAAVFITAMAYMKTSWRAGVDSDQNTVLIKSGIYRISRNPAFLGFDLFYIGFALAFSNPLQLVFTLLCVVLFHLQILEEEQYLPLVFGNAYEEYKQVTARYFIFF</sequence>
<keyword evidence="6" id="KW-0808">Transferase</keyword>
<evidence type="ECO:0000256" key="5">
    <source>
        <dbReference type="SAM" id="Phobius"/>
    </source>
</evidence>
<dbReference type="PANTHER" id="PTHR12714:SF9">
    <property type="entry name" value="PROTEIN-S-ISOPRENYLCYSTEINE O-METHYLTRANSFERASE"/>
    <property type="match status" value="1"/>
</dbReference>
<accession>A0ABU4GIQ1</accession>
<dbReference type="EMBL" id="JAWONS010000121">
    <property type="protein sequence ID" value="MDW2797484.1"/>
    <property type="molecule type" value="Genomic_DNA"/>
</dbReference>
<protein>
    <submittedName>
        <fullName evidence="6">Isoprenylcysteine carboxylmethyltransferase family protein</fullName>
        <ecNumber evidence="6">2.1.1.100</ecNumber>
        <ecNumber evidence="6">2.1.1.334</ecNumber>
    </submittedName>
</protein>
<feature type="transmembrane region" description="Helical" evidence="5">
    <location>
        <begin position="139"/>
        <end position="166"/>
    </location>
</feature>